<dbReference type="Proteomes" id="UP000295252">
    <property type="component" value="Chromosome IV"/>
</dbReference>
<evidence type="ECO:0000313" key="2">
    <source>
        <dbReference type="Proteomes" id="UP000295252"/>
    </source>
</evidence>
<reference evidence="1" key="2">
    <citation type="submission" date="2014-06" db="EMBL/GenBank/DDBJ databases">
        <title>Structure and adaptive landscape of the coffee genome.</title>
        <authorList>
            <person name="Denoeud F."/>
            <person name="Wincker P."/>
            <person name="Lashermes P."/>
        </authorList>
    </citation>
    <scope>NUCLEOTIDE SEQUENCE [LARGE SCALE GENOMIC DNA]</scope>
    <source>
        <strain evidence="1">DH200</strain>
    </source>
</reference>
<dbReference type="InParanoid" id="A0A068V953"/>
<sequence>MGLSRVLELVELRAEVSKLLWVLVLKKKLSLRHLSQLKRRSPRFLLLMVMLQPLLLSNGKI</sequence>
<protein>
    <submittedName>
        <fullName evidence="1">Uncharacterized protein</fullName>
    </submittedName>
</protein>
<name>A0A068V953_COFCA</name>
<dbReference type="Gramene" id="CDP16463">
    <property type="protein sequence ID" value="CDP16463"/>
    <property type="gene ID" value="GSCOC_T00018391001"/>
</dbReference>
<evidence type="ECO:0000313" key="1">
    <source>
        <dbReference type="EMBL" id="CDP16463.1"/>
    </source>
</evidence>
<proteinExistence type="predicted"/>
<accession>A0A068V953</accession>
<gene>
    <name evidence="1" type="ORF">GSCOC_T00018391001</name>
</gene>
<organism evidence="1 2">
    <name type="scientific">Coffea canephora</name>
    <name type="common">Robusta coffee</name>
    <dbReference type="NCBI Taxonomy" id="49390"/>
    <lineage>
        <taxon>Eukaryota</taxon>
        <taxon>Viridiplantae</taxon>
        <taxon>Streptophyta</taxon>
        <taxon>Embryophyta</taxon>
        <taxon>Tracheophyta</taxon>
        <taxon>Spermatophyta</taxon>
        <taxon>Magnoliopsida</taxon>
        <taxon>eudicotyledons</taxon>
        <taxon>Gunneridae</taxon>
        <taxon>Pentapetalae</taxon>
        <taxon>asterids</taxon>
        <taxon>lamiids</taxon>
        <taxon>Gentianales</taxon>
        <taxon>Rubiaceae</taxon>
        <taxon>Ixoroideae</taxon>
        <taxon>Gardenieae complex</taxon>
        <taxon>Bertiereae - Coffeeae clade</taxon>
        <taxon>Coffeeae</taxon>
        <taxon>Coffea</taxon>
    </lineage>
</organism>
<dbReference type="AlphaFoldDB" id="A0A068V953"/>
<dbReference type="EMBL" id="HG739210">
    <property type="protein sequence ID" value="CDP16463.1"/>
    <property type="molecule type" value="Genomic_DNA"/>
</dbReference>
<keyword evidence="2" id="KW-1185">Reference proteome</keyword>
<reference evidence="1" key="1">
    <citation type="submission" date="2013-11" db="EMBL/GenBank/DDBJ databases">
        <authorList>
            <person name="Genoscope - CEA"/>
        </authorList>
    </citation>
    <scope>NUCLEOTIDE SEQUENCE</scope>
    <source>
        <strain evidence="1">DH200</strain>
    </source>
</reference>